<evidence type="ECO:0000313" key="4">
    <source>
        <dbReference type="Proteomes" id="UP001341281"/>
    </source>
</evidence>
<proteinExistence type="predicted"/>
<accession>A0AAQ3UBI0</accession>
<name>A0AAQ3UBI0_PASNO</name>
<organism evidence="3 4">
    <name type="scientific">Paspalum notatum var. saurae</name>
    <dbReference type="NCBI Taxonomy" id="547442"/>
    <lineage>
        <taxon>Eukaryota</taxon>
        <taxon>Viridiplantae</taxon>
        <taxon>Streptophyta</taxon>
        <taxon>Embryophyta</taxon>
        <taxon>Tracheophyta</taxon>
        <taxon>Spermatophyta</taxon>
        <taxon>Magnoliopsida</taxon>
        <taxon>Liliopsida</taxon>
        <taxon>Poales</taxon>
        <taxon>Poaceae</taxon>
        <taxon>PACMAD clade</taxon>
        <taxon>Panicoideae</taxon>
        <taxon>Andropogonodae</taxon>
        <taxon>Paspaleae</taxon>
        <taxon>Paspalinae</taxon>
        <taxon>Paspalum</taxon>
    </lineage>
</organism>
<dbReference type="Pfam" id="PF13976">
    <property type="entry name" value="gag_pre-integrs"/>
    <property type="match status" value="1"/>
</dbReference>
<evidence type="ECO:0008006" key="5">
    <source>
        <dbReference type="Google" id="ProtNLM"/>
    </source>
</evidence>
<dbReference type="InterPro" id="IPR054722">
    <property type="entry name" value="PolX-like_BBD"/>
</dbReference>
<gene>
    <name evidence="3" type="ORF">U9M48_035600</name>
</gene>
<dbReference type="Pfam" id="PF22936">
    <property type="entry name" value="Pol_BBD"/>
    <property type="match status" value="1"/>
</dbReference>
<dbReference type="EMBL" id="CP144752">
    <property type="protein sequence ID" value="WVZ89163.1"/>
    <property type="molecule type" value="Genomic_DNA"/>
</dbReference>
<feature type="domain" description="GAG-pre-integrase" evidence="1">
    <location>
        <begin position="129"/>
        <end position="169"/>
    </location>
</feature>
<reference evidence="3 4" key="1">
    <citation type="submission" date="2024-02" db="EMBL/GenBank/DDBJ databases">
        <title>High-quality chromosome-scale genome assembly of Pensacola bahiagrass (Paspalum notatum Flugge var. saurae).</title>
        <authorList>
            <person name="Vega J.M."/>
            <person name="Podio M."/>
            <person name="Orjuela J."/>
            <person name="Siena L.A."/>
            <person name="Pessino S.C."/>
            <person name="Combes M.C."/>
            <person name="Mariac C."/>
            <person name="Albertini E."/>
            <person name="Pupilli F."/>
            <person name="Ortiz J.P.A."/>
            <person name="Leblanc O."/>
        </authorList>
    </citation>
    <scope>NUCLEOTIDE SEQUENCE [LARGE SCALE GENOMIC DNA]</scope>
    <source>
        <strain evidence="3">R1</strain>
        <tissue evidence="3">Leaf</tissue>
    </source>
</reference>
<protein>
    <recommendedName>
        <fullName evidence="5">GAG-pre-integrase domain-containing protein</fullName>
    </recommendedName>
</protein>
<sequence length="205" mass="22582">MQNGGLENIWFMDSGCSRHMTGNYRWFSNLTPMSSSEHIIFGDKGTISESFILRDVAFVGNLGYNLLSVSQLLEEGYEVRFKKSFSRVLDAQESLVCPVVPFGKVFRVDFLSSSSPCRYLMAGPSSDLRLDHLSFDLLAKLSSLGLIRGLTKLKSGRDLVCHPCRHGKMVAASLTPVNQVITAHPGELLHMDTVGPSRVRSVGGK</sequence>
<evidence type="ECO:0000313" key="3">
    <source>
        <dbReference type="EMBL" id="WVZ89163.1"/>
    </source>
</evidence>
<dbReference type="AlphaFoldDB" id="A0AAQ3UBI0"/>
<keyword evidence="4" id="KW-1185">Reference proteome</keyword>
<evidence type="ECO:0000259" key="2">
    <source>
        <dbReference type="Pfam" id="PF22936"/>
    </source>
</evidence>
<evidence type="ECO:0000259" key="1">
    <source>
        <dbReference type="Pfam" id="PF13976"/>
    </source>
</evidence>
<dbReference type="Proteomes" id="UP001341281">
    <property type="component" value="Chromosome 08"/>
</dbReference>
<dbReference type="InterPro" id="IPR025724">
    <property type="entry name" value="GAG-pre-integrase_dom"/>
</dbReference>
<feature type="domain" description="Retrovirus-related Pol polyprotein from transposon TNT 1-94-like beta-barrel" evidence="2">
    <location>
        <begin position="10"/>
        <end position="77"/>
    </location>
</feature>